<dbReference type="Proteomes" id="UP000317652">
    <property type="component" value="Unassembled WGS sequence"/>
</dbReference>
<evidence type="ECO:0000256" key="1">
    <source>
        <dbReference type="SAM" id="MobiDB-lite"/>
    </source>
</evidence>
<feature type="region of interest" description="Disordered" evidence="1">
    <location>
        <begin position="31"/>
        <end position="59"/>
    </location>
</feature>
<sequence>MPYKPNVSELKKMTVAEGKQEAMRQLKASFERASREGTLHKRSAKPVALMKDFDDPLRR</sequence>
<organism evidence="2 3">
    <name type="scientific">Klebsiella spallanzanii</name>
    <dbReference type="NCBI Taxonomy" id="2587528"/>
    <lineage>
        <taxon>Bacteria</taxon>
        <taxon>Pseudomonadati</taxon>
        <taxon>Pseudomonadota</taxon>
        <taxon>Gammaproteobacteria</taxon>
        <taxon>Enterobacterales</taxon>
        <taxon>Enterobacteriaceae</taxon>
        <taxon>Klebsiella/Raoultella group</taxon>
        <taxon>Klebsiella</taxon>
    </lineage>
</organism>
<evidence type="ECO:0000313" key="3">
    <source>
        <dbReference type="Proteomes" id="UP000317652"/>
    </source>
</evidence>
<accession>A0ABY6VDX1</accession>
<evidence type="ECO:0000313" key="2">
    <source>
        <dbReference type="EMBL" id="VUS60973.1"/>
    </source>
</evidence>
<dbReference type="EMBL" id="CABGGS010000034">
    <property type="protein sequence ID" value="VUS60973.1"/>
    <property type="molecule type" value="Genomic_DNA"/>
</dbReference>
<comment type="caution">
    <text evidence="2">The sequence shown here is derived from an EMBL/GenBank/DDBJ whole genome shotgun (WGS) entry which is preliminary data.</text>
</comment>
<dbReference type="RefSeq" id="WP_142982043.1">
    <property type="nucleotide sequence ID" value="NZ_CABGGS010000034.1"/>
</dbReference>
<gene>
    <name evidence="2" type="ORF">SB6411_01865</name>
</gene>
<keyword evidence="3" id="KW-1185">Reference proteome</keyword>
<protein>
    <submittedName>
        <fullName evidence="2">Uncharacterized protein</fullName>
    </submittedName>
</protein>
<name>A0ABY6VDX1_9ENTR</name>
<reference evidence="2 3" key="1">
    <citation type="submission" date="2019-07" db="EMBL/GenBank/DDBJ databases">
        <authorList>
            <person name="Brisse S."/>
            <person name="Rodrigues C."/>
            <person name="Thorpe H."/>
        </authorList>
    </citation>
    <scope>NUCLEOTIDE SEQUENCE [LARGE SCALE GENOMIC DNA]</scope>
    <source>
        <strain evidence="2">SB6411</strain>
    </source>
</reference>
<proteinExistence type="predicted"/>